<accession>A0A8K0JK49</accession>
<sequence>MLFAKQESGPLSGDAIQQRPDTAKQTTATKQFGHQSSLPDILYPLSFVGPLPPPWISPRLFFSHPWILYTIGLIAVMIASACFPMFTFVIGRWMNGITDMSKSPQEREQVGTDAAIWMLGPLFAAFFGSFVWFLCYGKASEQLATAMRLEYVSSILSQDTAYFDTHGCGEITTRADKDINTINNGYGEQLGWTMHLVCFLITNLVVAFVSLPKLAVVLSPFFIWLLVLFTSVELVVKKQEVRAEDASGRANTFLEQCFSGIRVVHTFAMSKPLRQYWNNSLLGDIEALQTRSIFVRAIKIGWCHFALCTILGVGYYYGSSLMDNGAQVGSIFNTIICFTAMHFIINSRLTAISGFSSAVACVKVLRHHIERQPYIDIRDESGIKLAPFSAQCGYTPTVMFNNVTFAYPSRPDIKALDDVSFSAEAGQLTAIVGPSGAGKSSIAGLLVRQYDPSTANLPHPYDFMATGERKDFSNQLDNVQTINKTEKGLNKNTSTQLVTGTEPVQGGGTIILAGIDLREYNLRSLRSQISVVHQEPQLLSGSVFENIASGLAGTPLRHRKDLDSSDQEKVSFTRQLCIEALKKAEAWEFVQDLPQGMDTQITGGRTGILSGGQQQRLAIARALIGKPAVLILDEATSALSSDVELKIRNNLELEQQQRGLTVISIAHRLQFAQLAQKIVVMQQGRIVDTGTYSELLSADRPDQTFAQLVNMGALKKDQTIDPVPNKGSKVSHKSATNNITNGSLGSYVSHGKQDSSSCDYRKRRQETACYSGHVTRRTRRTRLPYATPVGGTFRCCCLDVELVPR</sequence>
<dbReference type="Gene3D" id="1.20.1560.10">
    <property type="entry name" value="ABC transporter type 1, transmembrane domain"/>
    <property type="match status" value="1"/>
</dbReference>
<dbReference type="PROSITE" id="PS50893">
    <property type="entry name" value="ABC_TRANSPORTER_2"/>
    <property type="match status" value="1"/>
</dbReference>
<dbReference type="GO" id="GO:0016887">
    <property type="term" value="F:ATP hydrolysis activity"/>
    <property type="evidence" value="ECO:0007669"/>
    <property type="project" value="InterPro"/>
</dbReference>
<dbReference type="EMBL" id="JABELV010000236">
    <property type="protein sequence ID" value="KAG7527731.1"/>
    <property type="molecule type" value="Genomic_DNA"/>
</dbReference>
<dbReference type="AlphaFoldDB" id="A0A8K0JK49"/>
<feature type="compositionally biased region" description="Polar residues" evidence="7">
    <location>
        <begin position="19"/>
        <end position="31"/>
    </location>
</feature>
<evidence type="ECO:0000313" key="11">
    <source>
        <dbReference type="EMBL" id="KAG7527731.1"/>
    </source>
</evidence>
<dbReference type="InterPro" id="IPR003439">
    <property type="entry name" value="ABC_transporter-like_ATP-bd"/>
</dbReference>
<evidence type="ECO:0000256" key="6">
    <source>
        <dbReference type="ARBA" id="ARBA00023136"/>
    </source>
</evidence>
<proteinExistence type="predicted"/>
<feature type="domain" description="ABC transporter" evidence="9">
    <location>
        <begin position="398"/>
        <end position="708"/>
    </location>
</feature>
<dbReference type="Gene3D" id="3.40.50.300">
    <property type="entry name" value="P-loop containing nucleotide triphosphate hydrolases"/>
    <property type="match status" value="1"/>
</dbReference>
<feature type="transmembrane region" description="Helical" evidence="8">
    <location>
        <begin position="300"/>
        <end position="318"/>
    </location>
</feature>
<evidence type="ECO:0000256" key="2">
    <source>
        <dbReference type="ARBA" id="ARBA00022692"/>
    </source>
</evidence>
<dbReference type="Proteomes" id="UP000812966">
    <property type="component" value="Unassembled WGS sequence"/>
</dbReference>
<feature type="transmembrane region" description="Helical" evidence="8">
    <location>
        <begin position="114"/>
        <end position="135"/>
    </location>
</feature>
<dbReference type="SMART" id="SM00382">
    <property type="entry name" value="AAA"/>
    <property type="match status" value="1"/>
</dbReference>
<dbReference type="Pfam" id="PF00005">
    <property type="entry name" value="ABC_tran"/>
    <property type="match status" value="1"/>
</dbReference>
<comment type="subcellular location">
    <subcellularLocation>
        <location evidence="1">Membrane</location>
        <topology evidence="1">Multi-pass membrane protein</topology>
    </subcellularLocation>
</comment>
<dbReference type="InterPro" id="IPR039421">
    <property type="entry name" value="Type_1_exporter"/>
</dbReference>
<dbReference type="InterPro" id="IPR036640">
    <property type="entry name" value="ABC1_TM_sf"/>
</dbReference>
<dbReference type="Pfam" id="PF00664">
    <property type="entry name" value="ABC_membrane"/>
    <property type="match status" value="1"/>
</dbReference>
<name>A0A8K0JK49_9TREE</name>
<evidence type="ECO:0000259" key="9">
    <source>
        <dbReference type="PROSITE" id="PS50893"/>
    </source>
</evidence>
<feature type="domain" description="ABC transmembrane type-1" evidence="10">
    <location>
        <begin position="71"/>
        <end position="325"/>
    </location>
</feature>
<dbReference type="InterPro" id="IPR017871">
    <property type="entry name" value="ABC_transporter-like_CS"/>
</dbReference>
<keyword evidence="5 8" id="KW-1133">Transmembrane helix</keyword>
<gene>
    <name evidence="11" type="ORF">FFLO_06634</name>
</gene>
<dbReference type="CDD" id="cd18577">
    <property type="entry name" value="ABC_6TM_Pgp_ABCB1_D1_like"/>
    <property type="match status" value="1"/>
</dbReference>
<dbReference type="InterPro" id="IPR027417">
    <property type="entry name" value="P-loop_NTPase"/>
</dbReference>
<evidence type="ECO:0000256" key="5">
    <source>
        <dbReference type="ARBA" id="ARBA00022989"/>
    </source>
</evidence>
<evidence type="ECO:0000256" key="3">
    <source>
        <dbReference type="ARBA" id="ARBA00022741"/>
    </source>
</evidence>
<dbReference type="InterPro" id="IPR003593">
    <property type="entry name" value="AAA+_ATPase"/>
</dbReference>
<comment type="caution">
    <text evidence="11">The sequence shown here is derived from an EMBL/GenBank/DDBJ whole genome shotgun (WGS) entry which is preliminary data.</text>
</comment>
<feature type="transmembrane region" description="Helical" evidence="8">
    <location>
        <begin position="66"/>
        <end position="94"/>
    </location>
</feature>
<keyword evidence="12" id="KW-1185">Reference proteome</keyword>
<dbReference type="GO" id="GO:0015421">
    <property type="term" value="F:ABC-type oligopeptide transporter activity"/>
    <property type="evidence" value="ECO:0007669"/>
    <property type="project" value="TreeGrafter"/>
</dbReference>
<dbReference type="GO" id="GO:0016020">
    <property type="term" value="C:membrane"/>
    <property type="evidence" value="ECO:0007669"/>
    <property type="project" value="UniProtKB-SubCell"/>
</dbReference>
<evidence type="ECO:0000256" key="4">
    <source>
        <dbReference type="ARBA" id="ARBA00022840"/>
    </source>
</evidence>
<dbReference type="PANTHER" id="PTHR43394:SF1">
    <property type="entry name" value="ATP-BINDING CASSETTE SUB-FAMILY B MEMBER 10, MITOCHONDRIAL"/>
    <property type="match status" value="1"/>
</dbReference>
<feature type="transmembrane region" description="Helical" evidence="8">
    <location>
        <begin position="217"/>
        <end position="236"/>
    </location>
</feature>
<evidence type="ECO:0000256" key="1">
    <source>
        <dbReference type="ARBA" id="ARBA00004141"/>
    </source>
</evidence>
<dbReference type="GO" id="GO:0005524">
    <property type="term" value="F:ATP binding"/>
    <property type="evidence" value="ECO:0007669"/>
    <property type="project" value="UniProtKB-KW"/>
</dbReference>
<evidence type="ECO:0000256" key="8">
    <source>
        <dbReference type="SAM" id="Phobius"/>
    </source>
</evidence>
<evidence type="ECO:0000259" key="10">
    <source>
        <dbReference type="PROSITE" id="PS50929"/>
    </source>
</evidence>
<organism evidence="11 12">
    <name type="scientific">Filobasidium floriforme</name>
    <dbReference type="NCBI Taxonomy" id="5210"/>
    <lineage>
        <taxon>Eukaryota</taxon>
        <taxon>Fungi</taxon>
        <taxon>Dikarya</taxon>
        <taxon>Basidiomycota</taxon>
        <taxon>Agaricomycotina</taxon>
        <taxon>Tremellomycetes</taxon>
        <taxon>Filobasidiales</taxon>
        <taxon>Filobasidiaceae</taxon>
        <taxon>Filobasidium</taxon>
    </lineage>
</organism>
<evidence type="ECO:0000256" key="7">
    <source>
        <dbReference type="SAM" id="MobiDB-lite"/>
    </source>
</evidence>
<feature type="transmembrane region" description="Helical" evidence="8">
    <location>
        <begin position="190"/>
        <end position="211"/>
    </location>
</feature>
<keyword evidence="3" id="KW-0547">Nucleotide-binding</keyword>
<dbReference type="PANTHER" id="PTHR43394">
    <property type="entry name" value="ATP-DEPENDENT PERMEASE MDL1, MITOCHONDRIAL"/>
    <property type="match status" value="1"/>
</dbReference>
<reference evidence="11" key="1">
    <citation type="submission" date="2020-04" db="EMBL/GenBank/DDBJ databases">
        <title>Analysis of mating type loci in Filobasidium floriforme.</title>
        <authorList>
            <person name="Nowrousian M."/>
        </authorList>
    </citation>
    <scope>NUCLEOTIDE SEQUENCE</scope>
    <source>
        <strain evidence="11">CBS 6242</strain>
    </source>
</reference>
<protein>
    <submittedName>
        <fullName evidence="11">Uncharacterized protein</fullName>
    </submittedName>
</protein>
<dbReference type="SUPFAM" id="SSF90123">
    <property type="entry name" value="ABC transporter transmembrane region"/>
    <property type="match status" value="1"/>
</dbReference>
<dbReference type="PROSITE" id="PS50929">
    <property type="entry name" value="ABC_TM1F"/>
    <property type="match status" value="1"/>
</dbReference>
<dbReference type="SUPFAM" id="SSF52540">
    <property type="entry name" value="P-loop containing nucleoside triphosphate hydrolases"/>
    <property type="match status" value="1"/>
</dbReference>
<feature type="region of interest" description="Disordered" evidence="7">
    <location>
        <begin position="1"/>
        <end position="31"/>
    </location>
</feature>
<keyword evidence="4" id="KW-0067">ATP-binding</keyword>
<dbReference type="InterPro" id="IPR011527">
    <property type="entry name" value="ABC1_TM_dom"/>
</dbReference>
<keyword evidence="2 8" id="KW-0812">Transmembrane</keyword>
<evidence type="ECO:0000313" key="12">
    <source>
        <dbReference type="Proteomes" id="UP000812966"/>
    </source>
</evidence>
<dbReference type="PROSITE" id="PS00211">
    <property type="entry name" value="ABC_TRANSPORTER_1"/>
    <property type="match status" value="1"/>
</dbReference>
<keyword evidence="6 8" id="KW-0472">Membrane</keyword>